<evidence type="ECO:0000256" key="4">
    <source>
        <dbReference type="ARBA" id="ARBA00023004"/>
    </source>
</evidence>
<dbReference type="EMBL" id="BSOG01000002">
    <property type="protein sequence ID" value="GLR13233.1"/>
    <property type="molecule type" value="Genomic_DNA"/>
</dbReference>
<dbReference type="InterPro" id="IPR036884">
    <property type="entry name" value="2Fe-2S-bd_dom_sf"/>
</dbReference>
<dbReference type="PANTHER" id="PTHR44379:SF2">
    <property type="entry name" value="BLR6218 PROTEIN"/>
    <property type="match status" value="1"/>
</dbReference>
<evidence type="ECO:0000256" key="1">
    <source>
        <dbReference type="ARBA" id="ARBA00022714"/>
    </source>
</evidence>
<evidence type="ECO:0000259" key="6">
    <source>
        <dbReference type="PROSITE" id="PS51085"/>
    </source>
</evidence>
<keyword evidence="5" id="KW-0411">Iron-sulfur</keyword>
<feature type="domain" description="2Fe-2S ferredoxin-type" evidence="6">
    <location>
        <begin position="1"/>
        <end position="76"/>
    </location>
</feature>
<dbReference type="CDD" id="cd00207">
    <property type="entry name" value="fer2"/>
    <property type="match status" value="1"/>
</dbReference>
<evidence type="ECO:0000313" key="7">
    <source>
        <dbReference type="EMBL" id="GLR13233.1"/>
    </source>
</evidence>
<dbReference type="InterPro" id="IPR001041">
    <property type="entry name" value="2Fe-2S_ferredoxin-type"/>
</dbReference>
<keyword evidence="4" id="KW-0408">Iron</keyword>
<dbReference type="Pfam" id="PF00111">
    <property type="entry name" value="Fer2"/>
    <property type="match status" value="1"/>
</dbReference>
<dbReference type="SUPFAM" id="SSF47741">
    <property type="entry name" value="CO dehydrogenase ISP C-domain like"/>
    <property type="match status" value="1"/>
</dbReference>
<evidence type="ECO:0000256" key="5">
    <source>
        <dbReference type="ARBA" id="ARBA00023014"/>
    </source>
</evidence>
<organism evidence="7 8">
    <name type="scientific">Chitinimonas prasina</name>
    <dbReference type="NCBI Taxonomy" id="1434937"/>
    <lineage>
        <taxon>Bacteria</taxon>
        <taxon>Pseudomonadati</taxon>
        <taxon>Pseudomonadota</taxon>
        <taxon>Betaproteobacteria</taxon>
        <taxon>Neisseriales</taxon>
        <taxon>Chitinibacteraceae</taxon>
        <taxon>Chitinimonas</taxon>
    </lineage>
</organism>
<dbReference type="RefSeq" id="WP_284196341.1">
    <property type="nucleotide sequence ID" value="NZ_BSOG01000002.1"/>
</dbReference>
<accession>A0ABQ5YGV1</accession>
<dbReference type="PROSITE" id="PS51085">
    <property type="entry name" value="2FE2S_FER_2"/>
    <property type="match status" value="1"/>
</dbReference>
<dbReference type="Proteomes" id="UP001156706">
    <property type="component" value="Unassembled WGS sequence"/>
</dbReference>
<sequence>MLKLSINGKTHEVDADADTPLLWVLRDELGYTGTKYGCGMALCGACTVLLNGQPTRSCSLPVSAVGKGKVTTIEGISGAPARAVQAAWQKLDVVQCGYCQSGQIVAATALLAQKPKPTNADIDAAMSGNVCRCATYHRIRAAIHEASAIMAGKASDKLEA</sequence>
<dbReference type="InterPro" id="IPR012675">
    <property type="entry name" value="Beta-grasp_dom_sf"/>
</dbReference>
<dbReference type="PROSITE" id="PS00197">
    <property type="entry name" value="2FE2S_FER_1"/>
    <property type="match status" value="1"/>
</dbReference>
<keyword evidence="3" id="KW-0560">Oxidoreductase</keyword>
<dbReference type="Gene3D" id="3.10.20.30">
    <property type="match status" value="1"/>
</dbReference>
<dbReference type="PANTHER" id="PTHR44379">
    <property type="entry name" value="OXIDOREDUCTASE WITH IRON-SULFUR SUBUNIT"/>
    <property type="match status" value="1"/>
</dbReference>
<comment type="caution">
    <text evidence="7">The sequence shown here is derived from an EMBL/GenBank/DDBJ whole genome shotgun (WGS) entry which is preliminary data.</text>
</comment>
<dbReference type="InterPro" id="IPR006058">
    <property type="entry name" value="2Fe2S_fd_BS"/>
</dbReference>
<protein>
    <submittedName>
        <fullName evidence="7">Isoquinoline 1-oxidoreductase</fullName>
    </submittedName>
</protein>
<dbReference type="Gene3D" id="1.10.150.120">
    <property type="entry name" value="[2Fe-2S]-binding domain"/>
    <property type="match status" value="1"/>
</dbReference>
<dbReference type="InterPro" id="IPR051452">
    <property type="entry name" value="Diverse_Oxidoreductases"/>
</dbReference>
<dbReference type="Pfam" id="PF01799">
    <property type="entry name" value="Fer2_2"/>
    <property type="match status" value="1"/>
</dbReference>
<evidence type="ECO:0000313" key="8">
    <source>
        <dbReference type="Proteomes" id="UP001156706"/>
    </source>
</evidence>
<gene>
    <name evidence="7" type="ORF">GCM10007907_20230</name>
</gene>
<name>A0ABQ5YGV1_9NEIS</name>
<keyword evidence="2" id="KW-0479">Metal-binding</keyword>
<keyword evidence="1" id="KW-0001">2Fe-2S</keyword>
<dbReference type="SUPFAM" id="SSF54292">
    <property type="entry name" value="2Fe-2S ferredoxin-like"/>
    <property type="match status" value="1"/>
</dbReference>
<proteinExistence type="predicted"/>
<keyword evidence="8" id="KW-1185">Reference proteome</keyword>
<reference evidence="8" key="1">
    <citation type="journal article" date="2019" name="Int. J. Syst. Evol. Microbiol.">
        <title>The Global Catalogue of Microorganisms (GCM) 10K type strain sequencing project: providing services to taxonomists for standard genome sequencing and annotation.</title>
        <authorList>
            <consortium name="The Broad Institute Genomics Platform"/>
            <consortium name="The Broad Institute Genome Sequencing Center for Infectious Disease"/>
            <person name="Wu L."/>
            <person name="Ma J."/>
        </authorList>
    </citation>
    <scope>NUCLEOTIDE SEQUENCE [LARGE SCALE GENOMIC DNA]</scope>
    <source>
        <strain evidence="8">NBRC 110044</strain>
    </source>
</reference>
<evidence type="ECO:0000256" key="2">
    <source>
        <dbReference type="ARBA" id="ARBA00022723"/>
    </source>
</evidence>
<dbReference type="InterPro" id="IPR036010">
    <property type="entry name" value="2Fe-2S_ferredoxin-like_sf"/>
</dbReference>
<dbReference type="InterPro" id="IPR002888">
    <property type="entry name" value="2Fe-2S-bd"/>
</dbReference>
<evidence type="ECO:0000256" key="3">
    <source>
        <dbReference type="ARBA" id="ARBA00023002"/>
    </source>
</evidence>